<dbReference type="PANTHER" id="PTHR21450">
    <property type="entry name" value="PROTEIN ALTERED PHOSPHATE STARVATION RESPONSE 1"/>
    <property type="match status" value="1"/>
</dbReference>
<protein>
    <recommendedName>
        <fullName evidence="2">DUF630 domain-containing protein</fullName>
    </recommendedName>
</protein>
<dbReference type="Proteomes" id="UP000797356">
    <property type="component" value="Chromosome 8"/>
</dbReference>
<comment type="caution">
    <text evidence="3">The sequence shown here is derived from an EMBL/GenBank/DDBJ whole genome shotgun (WGS) entry which is preliminary data.</text>
</comment>
<gene>
    <name evidence="3" type="ORF">COCNU_08G008750</name>
</gene>
<evidence type="ECO:0000256" key="1">
    <source>
        <dbReference type="SAM" id="MobiDB-lite"/>
    </source>
</evidence>
<feature type="compositionally biased region" description="Low complexity" evidence="1">
    <location>
        <begin position="70"/>
        <end position="93"/>
    </location>
</feature>
<keyword evidence="4" id="KW-1185">Reference proteome</keyword>
<accession>A0A8K0N6M1</accession>
<dbReference type="InterPro" id="IPR006868">
    <property type="entry name" value="DUF630"/>
</dbReference>
<dbReference type="PANTHER" id="PTHR21450:SF23">
    <property type="entry name" value="PROTEIN ALTERED PHOSPHATE STARVATION RESPONSE 1"/>
    <property type="match status" value="1"/>
</dbReference>
<organism evidence="3 4">
    <name type="scientific">Cocos nucifera</name>
    <name type="common">Coconut palm</name>
    <dbReference type="NCBI Taxonomy" id="13894"/>
    <lineage>
        <taxon>Eukaryota</taxon>
        <taxon>Viridiplantae</taxon>
        <taxon>Streptophyta</taxon>
        <taxon>Embryophyta</taxon>
        <taxon>Tracheophyta</taxon>
        <taxon>Spermatophyta</taxon>
        <taxon>Magnoliopsida</taxon>
        <taxon>Liliopsida</taxon>
        <taxon>Arecaceae</taxon>
        <taxon>Arecoideae</taxon>
        <taxon>Cocoseae</taxon>
        <taxon>Attaleinae</taxon>
        <taxon>Cocos</taxon>
    </lineage>
</organism>
<feature type="domain" description="DUF630" evidence="2">
    <location>
        <begin position="1"/>
        <end position="57"/>
    </location>
</feature>
<reference evidence="3" key="2">
    <citation type="submission" date="2019-07" db="EMBL/GenBank/DDBJ databases">
        <authorList>
            <person name="Yang Y."/>
            <person name="Bocs S."/>
            <person name="Baudouin L."/>
        </authorList>
    </citation>
    <scope>NUCLEOTIDE SEQUENCE</scope>
    <source>
        <tissue evidence="3">Spear leaf of Hainan Tall coconut</tissue>
    </source>
</reference>
<evidence type="ECO:0000259" key="2">
    <source>
        <dbReference type="Pfam" id="PF04783"/>
    </source>
</evidence>
<feature type="region of interest" description="Disordered" evidence="1">
    <location>
        <begin position="70"/>
        <end position="99"/>
    </location>
</feature>
<sequence>MGCCESRLEREEIVARCKARRRYMKHLVAERQAFAAFHSLYLRSLRSTGAALLQFANAVPIPVHSTTAAAAASSSATTTTTAAAAPSASTSPSFNEPIL</sequence>
<dbReference type="AlphaFoldDB" id="A0A8K0N6M1"/>
<evidence type="ECO:0000313" key="4">
    <source>
        <dbReference type="Proteomes" id="UP000797356"/>
    </source>
</evidence>
<name>A0A8K0N6M1_COCNU</name>
<dbReference type="OrthoDB" id="696373at2759"/>
<proteinExistence type="predicted"/>
<evidence type="ECO:0000313" key="3">
    <source>
        <dbReference type="EMBL" id="KAG1359429.1"/>
    </source>
</evidence>
<dbReference type="EMBL" id="CM017879">
    <property type="protein sequence ID" value="KAG1359429.1"/>
    <property type="molecule type" value="Genomic_DNA"/>
</dbReference>
<dbReference type="Pfam" id="PF04783">
    <property type="entry name" value="DUF630"/>
    <property type="match status" value="1"/>
</dbReference>
<reference evidence="3" key="1">
    <citation type="journal article" date="2017" name="Gigascience">
        <title>The genome draft of coconut (Cocos nucifera).</title>
        <authorList>
            <person name="Xiao Y."/>
            <person name="Xu P."/>
            <person name="Fan H."/>
            <person name="Baudouin L."/>
            <person name="Xia W."/>
            <person name="Bocs S."/>
            <person name="Xu J."/>
            <person name="Li Q."/>
            <person name="Guo A."/>
            <person name="Zhou L."/>
            <person name="Li J."/>
            <person name="Wu Y."/>
            <person name="Ma Z."/>
            <person name="Armero A."/>
            <person name="Issali A.E."/>
            <person name="Liu N."/>
            <person name="Peng M."/>
            <person name="Yang Y."/>
        </authorList>
    </citation>
    <scope>NUCLEOTIDE SEQUENCE</scope>
    <source>
        <tissue evidence="3">Spear leaf of Hainan Tall coconut</tissue>
    </source>
</reference>